<dbReference type="Pfam" id="PF13410">
    <property type="entry name" value="GST_C_2"/>
    <property type="match status" value="1"/>
</dbReference>
<dbReference type="SUPFAM" id="SSF52833">
    <property type="entry name" value="Thioredoxin-like"/>
    <property type="match status" value="1"/>
</dbReference>
<feature type="domain" description="GST N-terminal" evidence="2">
    <location>
        <begin position="10"/>
        <end position="93"/>
    </location>
</feature>
<dbReference type="AlphaFoldDB" id="A0A401J753"/>
<gene>
    <name evidence="4" type="ORF">MBESOW_P3720</name>
</gene>
<dbReference type="Gene3D" id="1.20.1050.10">
    <property type="match status" value="1"/>
</dbReference>
<evidence type="ECO:0000259" key="3">
    <source>
        <dbReference type="PROSITE" id="PS50405"/>
    </source>
</evidence>
<evidence type="ECO:0000313" key="5">
    <source>
        <dbReference type="Proteomes" id="UP000290975"/>
    </source>
</evidence>
<dbReference type="Gene3D" id="3.40.30.10">
    <property type="entry name" value="Glutaredoxin"/>
    <property type="match status" value="1"/>
</dbReference>
<dbReference type="InterPro" id="IPR040079">
    <property type="entry name" value="Glutathione_S-Trfase"/>
</dbReference>
<comment type="caution">
    <text evidence="4">The sequence shown here is derived from an EMBL/GenBank/DDBJ whole genome shotgun (WGS) entry which is preliminary data.</text>
</comment>
<feature type="region of interest" description="Disordered" evidence="1">
    <location>
        <begin position="242"/>
        <end position="273"/>
    </location>
</feature>
<evidence type="ECO:0000313" key="4">
    <source>
        <dbReference type="EMBL" id="GBH32489.1"/>
    </source>
</evidence>
<name>A0A401J753_SPHXE</name>
<dbReference type="PANTHER" id="PTHR43968">
    <property type="match status" value="1"/>
</dbReference>
<dbReference type="InterPro" id="IPR004045">
    <property type="entry name" value="Glutathione_S-Trfase_N"/>
</dbReference>
<dbReference type="STRING" id="1192759.GCA_000277525_01557"/>
<dbReference type="PROSITE" id="PS50405">
    <property type="entry name" value="GST_CTER"/>
    <property type="match status" value="1"/>
</dbReference>
<feature type="domain" description="GST C-terminal" evidence="3">
    <location>
        <begin position="98"/>
        <end position="221"/>
    </location>
</feature>
<dbReference type="RefSeq" id="WP_262503682.1">
    <property type="nucleotide sequence ID" value="NZ_BBQY01000038.1"/>
</dbReference>
<reference evidence="4 5" key="1">
    <citation type="submission" date="2014-12" db="EMBL/GenBank/DDBJ databases">
        <title>Whole genome sequencing of Sphingobium xenophagum OW59.</title>
        <authorList>
            <person name="Ohta Y."/>
            <person name="Nishi S."/>
            <person name="Hatada Y."/>
        </authorList>
    </citation>
    <scope>NUCLEOTIDE SEQUENCE [LARGE SCALE GENOMIC DNA]</scope>
    <source>
        <strain evidence="4 5">OW59</strain>
    </source>
</reference>
<evidence type="ECO:0000256" key="1">
    <source>
        <dbReference type="SAM" id="MobiDB-lite"/>
    </source>
</evidence>
<dbReference type="InterPro" id="IPR050983">
    <property type="entry name" value="GST_Omega/HSP26"/>
</dbReference>
<dbReference type="PROSITE" id="PS50404">
    <property type="entry name" value="GST_NTER"/>
    <property type="match status" value="1"/>
</dbReference>
<dbReference type="GO" id="GO:0005737">
    <property type="term" value="C:cytoplasm"/>
    <property type="evidence" value="ECO:0007669"/>
    <property type="project" value="TreeGrafter"/>
</dbReference>
<keyword evidence="4" id="KW-0808">Transferase</keyword>
<dbReference type="Pfam" id="PF13417">
    <property type="entry name" value="GST_N_3"/>
    <property type="match status" value="1"/>
</dbReference>
<dbReference type="InterPro" id="IPR036282">
    <property type="entry name" value="Glutathione-S-Trfase_C_sf"/>
</dbReference>
<dbReference type="PANTHER" id="PTHR43968:SF6">
    <property type="entry name" value="GLUTATHIONE S-TRANSFERASE OMEGA"/>
    <property type="match status" value="1"/>
</dbReference>
<proteinExistence type="predicted"/>
<sequence length="273" mass="31672">MAWCDEPPGGQLRMYHIPGCPFSERIELLLDLKGLHDIMADHEIDISLALPDWLLAKTRGTTSLPALELENGETLKESMVIMRYFEDRFPDPAVARHDPYEHAVEAMLCAADGQFTGAGYRMILNRDREKRDAHQAEVDAQYARLDDFLRHYAPDRDYLFDRFGWAEVAFTPMFKRLWFLDYYEAYEIPQHLTRLLRWREACLSHPVAQRHHGHDELMTLYYDYAQGGGNGRLPEGRRISSFTLDPPWTNRPMPPRDKWGKPATDADLGLLHA</sequence>
<keyword evidence="5" id="KW-1185">Reference proteome</keyword>
<dbReference type="CDD" id="cd00299">
    <property type="entry name" value="GST_C_family"/>
    <property type="match status" value="1"/>
</dbReference>
<dbReference type="InterPro" id="IPR010987">
    <property type="entry name" value="Glutathione-S-Trfase_C-like"/>
</dbReference>
<dbReference type="EMBL" id="BBQY01000038">
    <property type="protein sequence ID" value="GBH32489.1"/>
    <property type="molecule type" value="Genomic_DNA"/>
</dbReference>
<organism evidence="4 5">
    <name type="scientific">Sphingobium xenophagum</name>
    <dbReference type="NCBI Taxonomy" id="121428"/>
    <lineage>
        <taxon>Bacteria</taxon>
        <taxon>Pseudomonadati</taxon>
        <taxon>Pseudomonadota</taxon>
        <taxon>Alphaproteobacteria</taxon>
        <taxon>Sphingomonadales</taxon>
        <taxon>Sphingomonadaceae</taxon>
        <taxon>Sphingobium</taxon>
    </lineage>
</organism>
<evidence type="ECO:0000259" key="2">
    <source>
        <dbReference type="PROSITE" id="PS50404"/>
    </source>
</evidence>
<dbReference type="Proteomes" id="UP000290975">
    <property type="component" value="Unassembled WGS sequence"/>
</dbReference>
<dbReference type="SUPFAM" id="SSF47616">
    <property type="entry name" value="GST C-terminal domain-like"/>
    <property type="match status" value="1"/>
</dbReference>
<protein>
    <submittedName>
        <fullName evidence="4">Glutathione S-transferase</fullName>
    </submittedName>
</protein>
<accession>A0A401J753</accession>
<dbReference type="GO" id="GO:0016740">
    <property type="term" value="F:transferase activity"/>
    <property type="evidence" value="ECO:0007669"/>
    <property type="project" value="UniProtKB-KW"/>
</dbReference>
<dbReference type="SFLD" id="SFLDS00019">
    <property type="entry name" value="Glutathione_Transferase_(cytos"/>
    <property type="match status" value="1"/>
</dbReference>
<dbReference type="InterPro" id="IPR036249">
    <property type="entry name" value="Thioredoxin-like_sf"/>
</dbReference>